<evidence type="ECO:0000313" key="5">
    <source>
        <dbReference type="Proteomes" id="UP000326198"/>
    </source>
</evidence>
<dbReference type="InterPro" id="IPR036574">
    <property type="entry name" value="Scorpion_toxin-like_sf"/>
</dbReference>
<evidence type="ECO:0008006" key="6">
    <source>
        <dbReference type="Google" id="ProtNLM"/>
    </source>
</evidence>
<evidence type="ECO:0000256" key="2">
    <source>
        <dbReference type="SAM" id="MobiDB-lite"/>
    </source>
</evidence>
<dbReference type="EMBL" id="ML736355">
    <property type="protein sequence ID" value="KAE8372517.1"/>
    <property type="molecule type" value="Genomic_DNA"/>
</dbReference>
<protein>
    <recommendedName>
        <fullName evidence="6">Invertebrate defensins family profile domain-containing protein</fullName>
    </recommendedName>
</protein>
<dbReference type="AlphaFoldDB" id="A0A5N7ARN6"/>
<evidence type="ECO:0000313" key="4">
    <source>
        <dbReference type="EMBL" id="KAE8372517.1"/>
    </source>
</evidence>
<gene>
    <name evidence="4" type="ORF">BDV26DRAFT_297797</name>
</gene>
<proteinExistence type="inferred from homology"/>
<evidence type="ECO:0000256" key="3">
    <source>
        <dbReference type="SAM" id="SignalP"/>
    </source>
</evidence>
<feature type="region of interest" description="Disordered" evidence="2">
    <location>
        <begin position="64"/>
        <end position="88"/>
    </location>
</feature>
<accession>A0A5N7ARN6</accession>
<dbReference type="Proteomes" id="UP000326198">
    <property type="component" value="Unassembled WGS sequence"/>
</dbReference>
<organism evidence="4 5">
    <name type="scientific">Aspergillus bertholletiae</name>
    <dbReference type="NCBI Taxonomy" id="1226010"/>
    <lineage>
        <taxon>Eukaryota</taxon>
        <taxon>Fungi</taxon>
        <taxon>Dikarya</taxon>
        <taxon>Ascomycota</taxon>
        <taxon>Pezizomycotina</taxon>
        <taxon>Eurotiomycetes</taxon>
        <taxon>Eurotiomycetidae</taxon>
        <taxon>Eurotiales</taxon>
        <taxon>Aspergillaceae</taxon>
        <taxon>Aspergillus</taxon>
        <taxon>Aspergillus subgen. Circumdati</taxon>
    </lineage>
</organism>
<keyword evidence="5" id="KW-1185">Reference proteome</keyword>
<feature type="chain" id="PRO_5024906944" description="Invertebrate defensins family profile domain-containing protein" evidence="3">
    <location>
        <begin position="20"/>
        <end position="88"/>
    </location>
</feature>
<dbReference type="SUPFAM" id="SSF57095">
    <property type="entry name" value="Scorpion toxin-like"/>
    <property type="match status" value="1"/>
</dbReference>
<keyword evidence="3" id="KW-0732">Signal</keyword>
<evidence type="ECO:0000256" key="1">
    <source>
        <dbReference type="ARBA" id="ARBA00007085"/>
    </source>
</evidence>
<feature type="signal peptide" evidence="3">
    <location>
        <begin position="1"/>
        <end position="19"/>
    </location>
</feature>
<name>A0A5N7ARN6_9EURO</name>
<comment type="similarity">
    <text evidence="1">Belongs to the invertebrate defensin family.</text>
</comment>
<sequence>MRFLSTGFAVAIFIMAAAAAPSRQDSQFLTCDNDSCLLKCQEAGARWGYCGSVLEGTCYCTKTKPGDADHDAKKTEGEANGKAWKLET</sequence>
<reference evidence="4 5" key="1">
    <citation type="submission" date="2019-04" db="EMBL/GenBank/DDBJ databases">
        <title>Friends and foes A comparative genomics studyof 23 Aspergillus species from section Flavi.</title>
        <authorList>
            <consortium name="DOE Joint Genome Institute"/>
            <person name="Kjaerbolling I."/>
            <person name="Vesth T."/>
            <person name="Frisvad J.C."/>
            <person name="Nybo J.L."/>
            <person name="Theobald S."/>
            <person name="Kildgaard S."/>
            <person name="Isbrandt T."/>
            <person name="Kuo A."/>
            <person name="Sato A."/>
            <person name="Lyhne E.K."/>
            <person name="Kogle M.E."/>
            <person name="Wiebenga A."/>
            <person name="Kun R.S."/>
            <person name="Lubbers R.J."/>
            <person name="Makela M.R."/>
            <person name="Barry K."/>
            <person name="Chovatia M."/>
            <person name="Clum A."/>
            <person name="Daum C."/>
            <person name="Haridas S."/>
            <person name="He G."/>
            <person name="LaButti K."/>
            <person name="Lipzen A."/>
            <person name="Mondo S."/>
            <person name="Riley R."/>
            <person name="Salamov A."/>
            <person name="Simmons B.A."/>
            <person name="Magnuson J.K."/>
            <person name="Henrissat B."/>
            <person name="Mortensen U.H."/>
            <person name="Larsen T.O."/>
            <person name="Devries R.P."/>
            <person name="Grigoriev I.V."/>
            <person name="Machida M."/>
            <person name="Baker S.E."/>
            <person name="Andersen M.R."/>
        </authorList>
    </citation>
    <scope>NUCLEOTIDE SEQUENCE [LARGE SCALE GENOMIC DNA]</scope>
    <source>
        <strain evidence="4 5">IBT 29228</strain>
    </source>
</reference>